<dbReference type="Proteomes" id="UP001054945">
    <property type="component" value="Unassembled WGS sequence"/>
</dbReference>
<organism evidence="1 2">
    <name type="scientific">Caerostris extrusa</name>
    <name type="common">Bark spider</name>
    <name type="synonym">Caerostris bankana</name>
    <dbReference type="NCBI Taxonomy" id="172846"/>
    <lineage>
        <taxon>Eukaryota</taxon>
        <taxon>Metazoa</taxon>
        <taxon>Ecdysozoa</taxon>
        <taxon>Arthropoda</taxon>
        <taxon>Chelicerata</taxon>
        <taxon>Arachnida</taxon>
        <taxon>Araneae</taxon>
        <taxon>Araneomorphae</taxon>
        <taxon>Entelegynae</taxon>
        <taxon>Araneoidea</taxon>
        <taxon>Araneidae</taxon>
        <taxon>Caerostris</taxon>
    </lineage>
</organism>
<protein>
    <submittedName>
        <fullName evidence="1">Uncharacterized protein</fullName>
    </submittedName>
</protein>
<comment type="caution">
    <text evidence="1">The sequence shown here is derived from an EMBL/GenBank/DDBJ whole genome shotgun (WGS) entry which is preliminary data.</text>
</comment>
<name>A0AAV4WYV1_CAEEX</name>
<dbReference type="EMBL" id="BPLR01016876">
    <property type="protein sequence ID" value="GIY87031.1"/>
    <property type="molecule type" value="Genomic_DNA"/>
</dbReference>
<keyword evidence="2" id="KW-1185">Reference proteome</keyword>
<feature type="non-terminal residue" evidence="1">
    <location>
        <position position="1"/>
    </location>
</feature>
<evidence type="ECO:0000313" key="1">
    <source>
        <dbReference type="EMBL" id="GIY87031.1"/>
    </source>
</evidence>
<sequence>LNRRLFCYHAMMSECSLVLRFPISTFNAIKNSSSQSLLSQEANEREKVHSGGFRADYLLSQSLILTSAKKSREGGF</sequence>
<evidence type="ECO:0000313" key="2">
    <source>
        <dbReference type="Proteomes" id="UP001054945"/>
    </source>
</evidence>
<accession>A0AAV4WYV1</accession>
<dbReference type="AlphaFoldDB" id="A0AAV4WYV1"/>
<reference evidence="1 2" key="1">
    <citation type="submission" date="2021-06" db="EMBL/GenBank/DDBJ databases">
        <title>Caerostris extrusa draft genome.</title>
        <authorList>
            <person name="Kono N."/>
            <person name="Arakawa K."/>
        </authorList>
    </citation>
    <scope>NUCLEOTIDE SEQUENCE [LARGE SCALE GENOMIC DNA]</scope>
</reference>
<gene>
    <name evidence="1" type="ORF">CEXT_788361</name>
</gene>
<proteinExistence type="predicted"/>